<dbReference type="CDD" id="cd18186">
    <property type="entry name" value="BTB_POZ_ZBTB_KLHL-like"/>
    <property type="match status" value="1"/>
</dbReference>
<keyword evidence="3" id="KW-1185">Reference proteome</keyword>
<evidence type="ECO:0000259" key="1">
    <source>
        <dbReference type="PROSITE" id="PS50097"/>
    </source>
</evidence>
<proteinExistence type="predicted"/>
<feature type="domain" description="BTB" evidence="1">
    <location>
        <begin position="36"/>
        <end position="99"/>
    </location>
</feature>
<dbReference type="SUPFAM" id="SSF54695">
    <property type="entry name" value="POZ domain"/>
    <property type="match status" value="1"/>
</dbReference>
<dbReference type="PANTHER" id="PTHR22744">
    <property type="entry name" value="HELIX LOOP HELIX PROTEIN 21-RELATED"/>
    <property type="match status" value="1"/>
</dbReference>
<dbReference type="Pfam" id="PF00651">
    <property type="entry name" value="BTB"/>
    <property type="match status" value="1"/>
</dbReference>
<name>A0ABD3X8Q1_SINWO</name>
<gene>
    <name evidence="2" type="ORF">ACJMK2_028245</name>
</gene>
<sequence length="206" mass="23816">MTSSPKKQSDSEVSEKNSNCSEHLQDINFTSKCHRTDLQLKVKDTDLYVPKSHLAMVSPVFRRMFESDFKEKDPAVLPLPDKNYEDVLTFLKCTHPGALLKVTYDIVPKMLPLAHEYQVKWLLDDCASAMIMMMDASKCSKTFQQSWRSMASSNLYGLNSVVETFIERFSPICYEFYKDASEFSQISIGVRYKIVCRRLAFKDKFE</sequence>
<comment type="caution">
    <text evidence="2">The sequence shown here is derived from an EMBL/GenBank/DDBJ whole genome shotgun (WGS) entry which is preliminary data.</text>
</comment>
<dbReference type="PROSITE" id="PS50097">
    <property type="entry name" value="BTB"/>
    <property type="match status" value="1"/>
</dbReference>
<dbReference type="PANTHER" id="PTHR22744:SF17">
    <property type="entry name" value="BTB DOMAIN-CONTAINING PROTEIN"/>
    <property type="match status" value="1"/>
</dbReference>
<organism evidence="2 3">
    <name type="scientific">Sinanodonta woodiana</name>
    <name type="common">Chinese pond mussel</name>
    <name type="synonym">Anodonta woodiana</name>
    <dbReference type="NCBI Taxonomy" id="1069815"/>
    <lineage>
        <taxon>Eukaryota</taxon>
        <taxon>Metazoa</taxon>
        <taxon>Spiralia</taxon>
        <taxon>Lophotrochozoa</taxon>
        <taxon>Mollusca</taxon>
        <taxon>Bivalvia</taxon>
        <taxon>Autobranchia</taxon>
        <taxon>Heteroconchia</taxon>
        <taxon>Palaeoheterodonta</taxon>
        <taxon>Unionida</taxon>
        <taxon>Unionoidea</taxon>
        <taxon>Unionidae</taxon>
        <taxon>Unioninae</taxon>
        <taxon>Sinanodonta</taxon>
    </lineage>
</organism>
<dbReference type="Proteomes" id="UP001634394">
    <property type="component" value="Unassembled WGS sequence"/>
</dbReference>
<reference evidence="2 3" key="1">
    <citation type="submission" date="2024-11" db="EMBL/GenBank/DDBJ databases">
        <title>Chromosome-level genome assembly of the freshwater bivalve Anodonta woodiana.</title>
        <authorList>
            <person name="Chen X."/>
        </authorList>
    </citation>
    <scope>NUCLEOTIDE SEQUENCE [LARGE SCALE GENOMIC DNA]</scope>
    <source>
        <strain evidence="2">MN2024</strain>
        <tissue evidence="2">Gills</tissue>
    </source>
</reference>
<accession>A0ABD3X8Q1</accession>
<dbReference type="AlphaFoldDB" id="A0ABD3X8Q1"/>
<protein>
    <recommendedName>
        <fullName evidence="1">BTB domain-containing protein</fullName>
    </recommendedName>
</protein>
<dbReference type="InterPro" id="IPR000210">
    <property type="entry name" value="BTB/POZ_dom"/>
</dbReference>
<dbReference type="EMBL" id="JBJQND010000003">
    <property type="protein sequence ID" value="KAL3881853.1"/>
    <property type="molecule type" value="Genomic_DNA"/>
</dbReference>
<evidence type="ECO:0000313" key="2">
    <source>
        <dbReference type="EMBL" id="KAL3881853.1"/>
    </source>
</evidence>
<evidence type="ECO:0000313" key="3">
    <source>
        <dbReference type="Proteomes" id="UP001634394"/>
    </source>
</evidence>
<dbReference type="SMART" id="SM00225">
    <property type="entry name" value="BTB"/>
    <property type="match status" value="1"/>
</dbReference>
<dbReference type="InterPro" id="IPR011333">
    <property type="entry name" value="SKP1/BTB/POZ_sf"/>
</dbReference>
<dbReference type="Gene3D" id="3.30.710.10">
    <property type="entry name" value="Potassium Channel Kv1.1, Chain A"/>
    <property type="match status" value="1"/>
</dbReference>